<organism evidence="1 2">
    <name type="scientific">Deinococcus sonorensis</name>
    <dbReference type="NCBI Taxonomy" id="309891"/>
    <lineage>
        <taxon>Bacteria</taxon>
        <taxon>Thermotogati</taxon>
        <taxon>Deinococcota</taxon>
        <taxon>Deinococci</taxon>
        <taxon>Deinococcales</taxon>
        <taxon>Deinococcaceae</taxon>
        <taxon>Deinococcus</taxon>
    </lineage>
</organism>
<accession>A0ABV8YCT2</accession>
<name>A0ABV8YCT2_9DEIO</name>
<sequence length="209" mass="22629">MTSDAITTLLSIASAALTSEPPTDIPGGPFHLRDELLAILADRNGFYALEGALHVLPASAGESGLIHWNSHDLWRGAYGELADGLLFFAQDVFGNQFALREDGVVLFNVETGDQELVATTLAGWAEAVRAEDYWTGWSLAHAWQVRHGALPVGKRLLPVQLFVLGGTFDIANLRAVGAVDSLRFRGDVARQIKDLPDGGRIHLRVVPHD</sequence>
<dbReference type="EMBL" id="JBHSEG010000008">
    <property type="protein sequence ID" value="MFC4455290.1"/>
    <property type="molecule type" value="Genomic_DNA"/>
</dbReference>
<evidence type="ECO:0008006" key="3">
    <source>
        <dbReference type="Google" id="ProtNLM"/>
    </source>
</evidence>
<gene>
    <name evidence="1" type="ORF">ACFO0P_16045</name>
</gene>
<dbReference type="RefSeq" id="WP_380130003.1">
    <property type="nucleotide sequence ID" value="NZ_JBHSEG010000008.1"/>
</dbReference>
<evidence type="ECO:0000313" key="1">
    <source>
        <dbReference type="EMBL" id="MFC4455290.1"/>
    </source>
</evidence>
<proteinExistence type="predicted"/>
<keyword evidence="2" id="KW-1185">Reference proteome</keyword>
<reference evidence="2" key="1">
    <citation type="journal article" date="2019" name="Int. J. Syst. Evol. Microbiol.">
        <title>The Global Catalogue of Microorganisms (GCM) 10K type strain sequencing project: providing services to taxonomists for standard genome sequencing and annotation.</title>
        <authorList>
            <consortium name="The Broad Institute Genomics Platform"/>
            <consortium name="The Broad Institute Genome Sequencing Center for Infectious Disease"/>
            <person name="Wu L."/>
            <person name="Ma J."/>
        </authorList>
    </citation>
    <scope>NUCLEOTIDE SEQUENCE [LARGE SCALE GENOMIC DNA]</scope>
    <source>
        <strain evidence="2">CCUG 39970</strain>
    </source>
</reference>
<dbReference type="Proteomes" id="UP001595939">
    <property type="component" value="Unassembled WGS sequence"/>
</dbReference>
<protein>
    <recommendedName>
        <fullName evidence="3">SMI1/KNR4 family protein</fullName>
    </recommendedName>
</protein>
<comment type="caution">
    <text evidence="1">The sequence shown here is derived from an EMBL/GenBank/DDBJ whole genome shotgun (WGS) entry which is preliminary data.</text>
</comment>
<evidence type="ECO:0000313" key="2">
    <source>
        <dbReference type="Proteomes" id="UP001595939"/>
    </source>
</evidence>